<comment type="caution">
    <text evidence="3">The sequence shown here is derived from an EMBL/GenBank/DDBJ whole genome shotgun (WGS) entry which is preliminary data.</text>
</comment>
<dbReference type="PROSITE" id="PS51257">
    <property type="entry name" value="PROKAR_LIPOPROTEIN"/>
    <property type="match status" value="1"/>
</dbReference>
<proteinExistence type="predicted"/>
<evidence type="ECO:0000256" key="1">
    <source>
        <dbReference type="SAM" id="MobiDB-lite"/>
    </source>
</evidence>
<feature type="region of interest" description="Disordered" evidence="1">
    <location>
        <begin position="33"/>
        <end position="94"/>
    </location>
</feature>
<evidence type="ECO:0000313" key="4">
    <source>
        <dbReference type="Proteomes" id="UP000003494"/>
    </source>
</evidence>
<evidence type="ECO:0000256" key="2">
    <source>
        <dbReference type="SAM" id="SignalP"/>
    </source>
</evidence>
<dbReference type="AlphaFoldDB" id="C4G874"/>
<dbReference type="HOGENOM" id="CLU_110162_0_0_9"/>
<accession>C4G874</accession>
<organism evidence="3 4">
    <name type="scientific">Shuttleworthella satelles DSM 14600</name>
    <dbReference type="NCBI Taxonomy" id="626523"/>
    <lineage>
        <taxon>Bacteria</taxon>
        <taxon>Bacillati</taxon>
        <taxon>Bacillota</taxon>
        <taxon>Clostridia</taxon>
        <taxon>Lachnospirales</taxon>
        <taxon>Lachnospiraceae</taxon>
        <taxon>Shuttleworthella</taxon>
    </lineage>
</organism>
<feature type="signal peptide" evidence="2">
    <location>
        <begin position="1"/>
        <end position="30"/>
    </location>
</feature>
<gene>
    <name evidence="3" type="ORF">GCWU000342_00036</name>
</gene>
<name>C4G874_9FIRM</name>
<evidence type="ECO:0000313" key="3">
    <source>
        <dbReference type="EMBL" id="EEP28695.1"/>
    </source>
</evidence>
<evidence type="ECO:0008006" key="5">
    <source>
        <dbReference type="Google" id="ProtNLM"/>
    </source>
</evidence>
<dbReference type="EMBL" id="ACIP02000001">
    <property type="protein sequence ID" value="EEP28695.1"/>
    <property type="molecule type" value="Genomic_DNA"/>
</dbReference>
<dbReference type="eggNOG" id="ENOG5032T5B">
    <property type="taxonomic scope" value="Bacteria"/>
</dbReference>
<sequence>MTHRYQCKFTIKIIAVLSAFFLLTGCGANRAVSRGKTGNKVEDTVQGQIQKEKDSSNAADDTVKAQDPEPGSKSQTTESSGSGDTGNQSQANADREKLDCDLTTMGADMVYANVFQMMTEPERFVGKRIRIAGILNVVSVDGNNYYCCIIKDAQGCCQNGIEFVWGDGSHRYPDEYPGENTQICVTGVFETYQENGGQNKYCRLKNAELSW</sequence>
<dbReference type="RefSeq" id="WP_006905083.1">
    <property type="nucleotide sequence ID" value="NZ_GG665866.1"/>
</dbReference>
<feature type="compositionally biased region" description="Polar residues" evidence="1">
    <location>
        <begin position="72"/>
        <end position="92"/>
    </location>
</feature>
<feature type="compositionally biased region" description="Basic and acidic residues" evidence="1">
    <location>
        <begin position="50"/>
        <end position="67"/>
    </location>
</feature>
<protein>
    <recommendedName>
        <fullName evidence="5">Nucleic acid-binding domain protein</fullName>
    </recommendedName>
</protein>
<keyword evidence="4" id="KW-1185">Reference proteome</keyword>
<dbReference type="STRING" id="626523.GCWU000342_00036"/>
<keyword evidence="2" id="KW-0732">Signal</keyword>
<feature type="chain" id="PRO_5002938061" description="Nucleic acid-binding domain protein" evidence="2">
    <location>
        <begin position="31"/>
        <end position="211"/>
    </location>
</feature>
<dbReference type="Proteomes" id="UP000003494">
    <property type="component" value="Unassembled WGS sequence"/>
</dbReference>
<reference evidence="3" key="1">
    <citation type="submission" date="2009-04" db="EMBL/GenBank/DDBJ databases">
        <authorList>
            <person name="Weinstock G."/>
            <person name="Sodergren E."/>
            <person name="Clifton S."/>
            <person name="Fulton L."/>
            <person name="Fulton B."/>
            <person name="Courtney L."/>
            <person name="Fronick C."/>
            <person name="Harrison M."/>
            <person name="Strong C."/>
            <person name="Farmer C."/>
            <person name="Delahaunty K."/>
            <person name="Markovic C."/>
            <person name="Hall O."/>
            <person name="Minx P."/>
            <person name="Tomlinson C."/>
            <person name="Mitreva M."/>
            <person name="Nelson J."/>
            <person name="Hou S."/>
            <person name="Wollam A."/>
            <person name="Pepin K.H."/>
            <person name="Johnson M."/>
            <person name="Bhonagiri V."/>
            <person name="Nash W.E."/>
            <person name="Warren W."/>
            <person name="Chinwalla A."/>
            <person name="Mardis E.R."/>
            <person name="Wilson R.K."/>
        </authorList>
    </citation>
    <scope>NUCLEOTIDE SEQUENCE [LARGE SCALE GENOMIC DNA]</scope>
    <source>
        <strain evidence="3">DSM 14600</strain>
    </source>
</reference>